<gene>
    <name evidence="2" type="ORF">B9479_000556</name>
</gene>
<feature type="region of interest" description="Disordered" evidence="1">
    <location>
        <begin position="1"/>
        <end position="22"/>
    </location>
</feature>
<comment type="caution">
    <text evidence="2">The sequence shown here is derived from an EMBL/GenBank/DDBJ whole genome shotgun (WGS) entry which is preliminary data.</text>
</comment>
<dbReference type="EMBL" id="NIDF01000003">
    <property type="protein sequence ID" value="TYJ58720.1"/>
    <property type="molecule type" value="Genomic_DNA"/>
</dbReference>
<proteinExistence type="predicted"/>
<reference evidence="2 3" key="1">
    <citation type="submission" date="2017-05" db="EMBL/GenBank/DDBJ databases">
        <title>The Genome Sequence of Tsuchiyaea wingfieldii DSM 27421.</title>
        <authorList>
            <person name="Cuomo C."/>
            <person name="Passer A."/>
            <person name="Billmyre B."/>
            <person name="Heitman J."/>
        </authorList>
    </citation>
    <scope>NUCLEOTIDE SEQUENCE [LARGE SCALE GENOMIC DNA]</scope>
    <source>
        <strain evidence="2 3">DSM 27421</strain>
    </source>
</reference>
<feature type="compositionally biased region" description="Low complexity" evidence="1">
    <location>
        <begin position="1"/>
        <end position="12"/>
    </location>
</feature>
<accession>A0A5D3B902</accession>
<protein>
    <submittedName>
        <fullName evidence="2">Uncharacterized protein</fullName>
    </submittedName>
</protein>
<keyword evidence="3" id="KW-1185">Reference proteome</keyword>
<evidence type="ECO:0000313" key="3">
    <source>
        <dbReference type="Proteomes" id="UP000322245"/>
    </source>
</evidence>
<sequence length="154" mass="17108">MVAVDSSSSSSLDSDDDSHCLSRSDLESFSVTSDTTSSLAKVTSSVPALARRRETHQVELPGRYVKESVKSEAPNFDGLFDSVLNGDDWFDTLPRPKTMIRFSTSKTPRTLAVAHLRALRAEKMRLVKGYEVATMPLRDLPEWFDAQVRLLKGS</sequence>
<dbReference type="AlphaFoldDB" id="A0A5D3B902"/>
<evidence type="ECO:0000256" key="1">
    <source>
        <dbReference type="SAM" id="MobiDB-lite"/>
    </source>
</evidence>
<evidence type="ECO:0000313" key="2">
    <source>
        <dbReference type="EMBL" id="TYJ58720.1"/>
    </source>
</evidence>
<dbReference type="Proteomes" id="UP000322245">
    <property type="component" value="Unassembled WGS sequence"/>
</dbReference>
<organism evidence="2 3">
    <name type="scientific">Cryptococcus floricola</name>
    <dbReference type="NCBI Taxonomy" id="2591691"/>
    <lineage>
        <taxon>Eukaryota</taxon>
        <taxon>Fungi</taxon>
        <taxon>Dikarya</taxon>
        <taxon>Basidiomycota</taxon>
        <taxon>Agaricomycotina</taxon>
        <taxon>Tremellomycetes</taxon>
        <taxon>Tremellales</taxon>
        <taxon>Cryptococcaceae</taxon>
        <taxon>Cryptococcus</taxon>
    </lineage>
</organism>
<name>A0A5D3B902_9TREE</name>